<organism evidence="1 2">
    <name type="scientific">Raoultella terrigena</name>
    <name type="common">Klebsiella terrigena</name>
    <dbReference type="NCBI Taxonomy" id="577"/>
    <lineage>
        <taxon>Bacteria</taxon>
        <taxon>Pseudomonadati</taxon>
        <taxon>Pseudomonadota</taxon>
        <taxon>Gammaproteobacteria</taxon>
        <taxon>Enterobacterales</taxon>
        <taxon>Enterobacteriaceae</taxon>
        <taxon>Klebsiella/Raoultella group</taxon>
        <taxon>Raoultella</taxon>
    </lineage>
</organism>
<proteinExistence type="predicted"/>
<dbReference type="AlphaFoldDB" id="A0A4U9D988"/>
<evidence type="ECO:0000313" key="2">
    <source>
        <dbReference type="Proteomes" id="UP000339249"/>
    </source>
</evidence>
<gene>
    <name evidence="1" type="ORF">NCTC9185_06188</name>
</gene>
<protein>
    <submittedName>
        <fullName evidence="1">Uncharacterized protein</fullName>
    </submittedName>
</protein>
<sequence length="75" mass="8751">MVLRFTFTYEKNIYCHSPNIIFRAPGSFHFIRSAGAEKREAHGAAGRIFYAIKKHNIFPFVTLWRGKMLVKHILV</sequence>
<dbReference type="EMBL" id="CABDVU010000001">
    <property type="protein sequence ID" value="VTN14136.1"/>
    <property type="molecule type" value="Genomic_DNA"/>
</dbReference>
<reference evidence="1 2" key="1">
    <citation type="submission" date="2019-04" db="EMBL/GenBank/DDBJ databases">
        <authorList>
            <consortium name="Pathogen Informatics"/>
        </authorList>
    </citation>
    <scope>NUCLEOTIDE SEQUENCE [LARGE SCALE GENOMIC DNA]</scope>
    <source>
        <strain evidence="1 2">NCTC9185</strain>
    </source>
</reference>
<name>A0A4U9D988_RAOTE</name>
<evidence type="ECO:0000313" key="1">
    <source>
        <dbReference type="EMBL" id="VTN14136.1"/>
    </source>
</evidence>
<dbReference type="Proteomes" id="UP000339249">
    <property type="component" value="Unassembled WGS sequence"/>
</dbReference>
<accession>A0A4U9D988</accession>